<organism evidence="1 2">
    <name type="scientific">Vibrio cholerae</name>
    <dbReference type="NCBI Taxonomy" id="666"/>
    <lineage>
        <taxon>Bacteria</taxon>
        <taxon>Pseudomonadati</taxon>
        <taxon>Pseudomonadota</taxon>
        <taxon>Gammaproteobacteria</taxon>
        <taxon>Vibrionales</taxon>
        <taxon>Vibrionaceae</taxon>
        <taxon>Vibrio</taxon>
    </lineage>
</organism>
<protein>
    <submittedName>
        <fullName evidence="1">Uncharacterized protein</fullName>
    </submittedName>
</protein>
<name>A0A5Q6PIV5_VIBCL</name>
<sequence>MNIKYIPLLMISFAVIADNNTEINSLTEHTRNFYNVTYTIKKDDRIQNIFTQAITQNTPTPFEISKSTSYIKDKTITYNWYHKLFGIEPNPIYSHGVVKTGLQGFIILSEVSENEVFVEVNSHLSELVNMEKLDELESPHLEVFDSVQKTKLSLNPSNNCLEINPYMNVCITKQVKY</sequence>
<dbReference type="AlphaFoldDB" id="A0A5Q6PIV5"/>
<comment type="caution">
    <text evidence="1">The sequence shown here is derived from an EMBL/GenBank/DDBJ whole genome shotgun (WGS) entry which is preliminary data.</text>
</comment>
<evidence type="ECO:0000313" key="1">
    <source>
        <dbReference type="EMBL" id="KAA1254774.1"/>
    </source>
</evidence>
<proteinExistence type="predicted"/>
<dbReference type="EMBL" id="VUAA01000010">
    <property type="protein sequence ID" value="KAA1254774.1"/>
    <property type="molecule type" value="Genomic_DNA"/>
</dbReference>
<evidence type="ECO:0000313" key="2">
    <source>
        <dbReference type="Proteomes" id="UP000323225"/>
    </source>
</evidence>
<accession>A0A5Q6PIV5</accession>
<gene>
    <name evidence="1" type="ORF">F0M16_10935</name>
</gene>
<reference evidence="1 2" key="1">
    <citation type="submission" date="2019-09" db="EMBL/GenBank/DDBJ databases">
        <authorList>
            <person name="Kritzky A."/>
            <person name="Schelkanova E.Y."/>
            <person name="Alkhova Z.V."/>
            <person name="Smirnova N.I."/>
        </authorList>
    </citation>
    <scope>NUCLEOTIDE SEQUENCE [LARGE SCALE GENOMIC DNA]</scope>
    <source>
        <strain evidence="1 2">M1526</strain>
    </source>
</reference>
<dbReference type="Proteomes" id="UP000323225">
    <property type="component" value="Unassembled WGS sequence"/>
</dbReference>